<dbReference type="AlphaFoldDB" id="A0A151NKW8"/>
<proteinExistence type="predicted"/>
<protein>
    <submittedName>
        <fullName evidence="1">Uncharacterized protein</fullName>
    </submittedName>
</protein>
<evidence type="ECO:0000313" key="2">
    <source>
        <dbReference type="Proteomes" id="UP000050525"/>
    </source>
</evidence>
<evidence type="ECO:0000313" key="1">
    <source>
        <dbReference type="EMBL" id="KYO37452.1"/>
    </source>
</evidence>
<sequence>MGTVKKYTVQHRSVGIPRGTVPLGELGDNETLHRTPQDCIIRTYAGIYCLERDIVIPGTQASGQECLDGPCTQR</sequence>
<name>A0A151NKW8_ALLMI</name>
<organism evidence="1 2">
    <name type="scientific">Alligator mississippiensis</name>
    <name type="common">American alligator</name>
    <dbReference type="NCBI Taxonomy" id="8496"/>
    <lineage>
        <taxon>Eukaryota</taxon>
        <taxon>Metazoa</taxon>
        <taxon>Chordata</taxon>
        <taxon>Craniata</taxon>
        <taxon>Vertebrata</taxon>
        <taxon>Euteleostomi</taxon>
        <taxon>Archelosauria</taxon>
        <taxon>Archosauria</taxon>
        <taxon>Crocodylia</taxon>
        <taxon>Alligatoridae</taxon>
        <taxon>Alligatorinae</taxon>
        <taxon>Alligator</taxon>
    </lineage>
</organism>
<comment type="caution">
    <text evidence="1">The sequence shown here is derived from an EMBL/GenBank/DDBJ whole genome shotgun (WGS) entry which is preliminary data.</text>
</comment>
<accession>A0A151NKW8</accession>
<dbReference type="Proteomes" id="UP000050525">
    <property type="component" value="Unassembled WGS sequence"/>
</dbReference>
<dbReference type="EMBL" id="AKHW03002722">
    <property type="protein sequence ID" value="KYO37452.1"/>
    <property type="molecule type" value="Genomic_DNA"/>
</dbReference>
<reference evidence="1 2" key="1">
    <citation type="journal article" date="2012" name="Genome Biol.">
        <title>Sequencing three crocodilian genomes to illuminate the evolution of archosaurs and amniotes.</title>
        <authorList>
            <person name="St John J.A."/>
            <person name="Braun E.L."/>
            <person name="Isberg S.R."/>
            <person name="Miles L.G."/>
            <person name="Chong A.Y."/>
            <person name="Gongora J."/>
            <person name="Dalzell P."/>
            <person name="Moran C."/>
            <person name="Bed'hom B."/>
            <person name="Abzhanov A."/>
            <person name="Burgess S.C."/>
            <person name="Cooksey A.M."/>
            <person name="Castoe T.A."/>
            <person name="Crawford N.G."/>
            <person name="Densmore L.D."/>
            <person name="Drew J.C."/>
            <person name="Edwards S.V."/>
            <person name="Faircloth B.C."/>
            <person name="Fujita M.K."/>
            <person name="Greenwold M.J."/>
            <person name="Hoffmann F.G."/>
            <person name="Howard J.M."/>
            <person name="Iguchi T."/>
            <person name="Janes D.E."/>
            <person name="Khan S.Y."/>
            <person name="Kohno S."/>
            <person name="de Koning A.J."/>
            <person name="Lance S.L."/>
            <person name="McCarthy F.M."/>
            <person name="McCormack J.E."/>
            <person name="Merchant M.E."/>
            <person name="Peterson D.G."/>
            <person name="Pollock D.D."/>
            <person name="Pourmand N."/>
            <person name="Raney B.J."/>
            <person name="Roessler K.A."/>
            <person name="Sanford J.R."/>
            <person name="Sawyer R.H."/>
            <person name="Schmidt C.J."/>
            <person name="Triplett E.W."/>
            <person name="Tuberville T.D."/>
            <person name="Venegas-Anaya M."/>
            <person name="Howard J.T."/>
            <person name="Jarvis E.D."/>
            <person name="Guillette L.J.Jr."/>
            <person name="Glenn T.C."/>
            <person name="Green R.E."/>
            <person name="Ray D.A."/>
        </authorList>
    </citation>
    <scope>NUCLEOTIDE SEQUENCE [LARGE SCALE GENOMIC DNA]</scope>
    <source>
        <strain evidence="1">KSC_2009_1</strain>
    </source>
</reference>
<gene>
    <name evidence="1" type="ORF">Y1Q_0017253</name>
</gene>
<keyword evidence="2" id="KW-1185">Reference proteome</keyword>